<dbReference type="Pfam" id="PF01810">
    <property type="entry name" value="LysE"/>
    <property type="match status" value="1"/>
</dbReference>
<dbReference type="InterPro" id="IPR001123">
    <property type="entry name" value="LeuE-type"/>
</dbReference>
<feature type="transmembrane region" description="Helical" evidence="6">
    <location>
        <begin position="112"/>
        <end position="134"/>
    </location>
</feature>
<gene>
    <name evidence="7" type="ORF">AVDCRST_MAG56-2091</name>
</gene>
<evidence type="ECO:0000256" key="4">
    <source>
        <dbReference type="ARBA" id="ARBA00022989"/>
    </source>
</evidence>
<sequence>MEWMLTGFLAGVLVSFLGSLPPGILNATIVQLSLQRGMGAAFGFAAACVVVEVGYSYLAILLASSLMKLGRYHVAVEIFSTGLLLAAGVYYLRKKEAGLSNKTLSRPFYLGIGLSLVNVVAIPFWVVYTALLTGQGWIMVMDATGIALYLGGIALGTLLALELFAFSGRYLSRRFSLPGGLVNRAVGLMMVATALLQIVHLFL</sequence>
<dbReference type="EMBL" id="CADCTQ010000186">
    <property type="protein sequence ID" value="CAA9253104.1"/>
    <property type="molecule type" value="Genomic_DNA"/>
</dbReference>
<evidence type="ECO:0000256" key="3">
    <source>
        <dbReference type="ARBA" id="ARBA00022692"/>
    </source>
</evidence>
<proteinExistence type="predicted"/>
<reference evidence="7" key="1">
    <citation type="submission" date="2020-02" db="EMBL/GenBank/DDBJ databases">
        <authorList>
            <person name="Meier V. D."/>
        </authorList>
    </citation>
    <scope>NUCLEOTIDE SEQUENCE</scope>
    <source>
        <strain evidence="7">AVDCRST_MAG56</strain>
    </source>
</reference>
<evidence type="ECO:0000256" key="6">
    <source>
        <dbReference type="SAM" id="Phobius"/>
    </source>
</evidence>
<evidence type="ECO:0000256" key="2">
    <source>
        <dbReference type="ARBA" id="ARBA00022475"/>
    </source>
</evidence>
<evidence type="ECO:0000256" key="1">
    <source>
        <dbReference type="ARBA" id="ARBA00004651"/>
    </source>
</evidence>
<keyword evidence="4 6" id="KW-1133">Transmembrane helix</keyword>
<accession>A0A6J4IKY6</accession>
<keyword evidence="3 6" id="KW-0812">Transmembrane</keyword>
<dbReference type="AlphaFoldDB" id="A0A6J4IKY6"/>
<protein>
    <submittedName>
        <fullName evidence="7">Uncharacterized protein</fullName>
    </submittedName>
</protein>
<feature type="transmembrane region" description="Helical" evidence="6">
    <location>
        <begin position="146"/>
        <end position="165"/>
    </location>
</feature>
<organism evidence="7">
    <name type="scientific">uncultured Cytophagales bacterium</name>
    <dbReference type="NCBI Taxonomy" id="158755"/>
    <lineage>
        <taxon>Bacteria</taxon>
        <taxon>Pseudomonadati</taxon>
        <taxon>Bacteroidota</taxon>
        <taxon>Sphingobacteriia</taxon>
        <taxon>Sphingobacteriales</taxon>
        <taxon>environmental samples</taxon>
    </lineage>
</organism>
<feature type="transmembrane region" description="Helical" evidence="6">
    <location>
        <begin position="74"/>
        <end position="92"/>
    </location>
</feature>
<evidence type="ECO:0000256" key="5">
    <source>
        <dbReference type="ARBA" id="ARBA00023136"/>
    </source>
</evidence>
<dbReference type="GO" id="GO:0005886">
    <property type="term" value="C:plasma membrane"/>
    <property type="evidence" value="ECO:0007669"/>
    <property type="project" value="UniProtKB-SubCell"/>
</dbReference>
<dbReference type="GO" id="GO:0006865">
    <property type="term" value="P:amino acid transport"/>
    <property type="evidence" value="ECO:0007669"/>
    <property type="project" value="InterPro"/>
</dbReference>
<feature type="transmembrane region" description="Helical" evidence="6">
    <location>
        <begin position="185"/>
        <end position="202"/>
    </location>
</feature>
<evidence type="ECO:0000313" key="7">
    <source>
        <dbReference type="EMBL" id="CAA9253104.1"/>
    </source>
</evidence>
<feature type="transmembrane region" description="Helical" evidence="6">
    <location>
        <begin position="37"/>
        <end position="62"/>
    </location>
</feature>
<name>A0A6J4IKY6_9SPHI</name>
<keyword evidence="5 6" id="KW-0472">Membrane</keyword>
<comment type="subcellular location">
    <subcellularLocation>
        <location evidence="1">Cell membrane</location>
        <topology evidence="1">Multi-pass membrane protein</topology>
    </subcellularLocation>
</comment>
<keyword evidence="2" id="KW-1003">Cell membrane</keyword>